<evidence type="ECO:0000256" key="7">
    <source>
        <dbReference type="ARBA" id="ARBA00022960"/>
    </source>
</evidence>
<keyword evidence="12" id="KW-0961">Cell wall biogenesis/degradation</keyword>
<dbReference type="InterPro" id="IPR001264">
    <property type="entry name" value="Glyco_trans_51"/>
</dbReference>
<organism evidence="18 19">
    <name type="scientific">Pseudolactococcus laudensis</name>
    <dbReference type="NCBI Taxonomy" id="1494461"/>
    <lineage>
        <taxon>Bacteria</taxon>
        <taxon>Bacillati</taxon>
        <taxon>Bacillota</taxon>
        <taxon>Bacilli</taxon>
        <taxon>Lactobacillales</taxon>
        <taxon>Streptococcaceae</taxon>
        <taxon>Pseudolactococcus</taxon>
    </lineage>
</organism>
<dbReference type="Gene3D" id="1.10.3810.10">
    <property type="entry name" value="Biosynthetic peptidoglycan transglycosylase-like"/>
    <property type="match status" value="1"/>
</dbReference>
<evidence type="ECO:0000256" key="3">
    <source>
        <dbReference type="ARBA" id="ARBA00022670"/>
    </source>
</evidence>
<feature type="region of interest" description="Disordered" evidence="15">
    <location>
        <begin position="788"/>
        <end position="823"/>
    </location>
</feature>
<dbReference type="GO" id="GO:0071555">
    <property type="term" value="P:cell wall organization"/>
    <property type="evidence" value="ECO:0007669"/>
    <property type="project" value="UniProtKB-KW"/>
</dbReference>
<evidence type="ECO:0000256" key="10">
    <source>
        <dbReference type="ARBA" id="ARBA00023136"/>
    </source>
</evidence>
<keyword evidence="8" id="KW-0573">Peptidoglycan synthesis</keyword>
<gene>
    <name evidence="18" type="ORF">HZR21_00155</name>
</gene>
<evidence type="ECO:0000256" key="2">
    <source>
        <dbReference type="ARBA" id="ARBA00022645"/>
    </source>
</evidence>
<feature type="compositionally biased region" description="Basic and acidic residues" evidence="15">
    <location>
        <begin position="1"/>
        <end position="14"/>
    </location>
</feature>
<keyword evidence="19" id="KW-1185">Reference proteome</keyword>
<evidence type="ECO:0000256" key="4">
    <source>
        <dbReference type="ARBA" id="ARBA00022676"/>
    </source>
</evidence>
<keyword evidence="9 16" id="KW-1133">Transmembrane helix</keyword>
<reference evidence="18 19" key="1">
    <citation type="submission" date="2020-07" db="EMBL/GenBank/DDBJ databases">
        <authorList>
            <person name="Hilgarth M."/>
            <person name="Werum V."/>
            <person name="Vogel R.F."/>
        </authorList>
    </citation>
    <scope>NUCLEOTIDE SEQUENCE [LARGE SCALE GENOMIC DNA]</scope>
    <source>
        <strain evidence="18 19">DSM 28961</strain>
    </source>
</reference>
<comment type="caution">
    <text evidence="18">The sequence shown here is derived from an EMBL/GenBank/DDBJ whole genome shotgun (WGS) entry which is preliminary data.</text>
</comment>
<dbReference type="SUPFAM" id="SSF53955">
    <property type="entry name" value="Lysozyme-like"/>
    <property type="match status" value="1"/>
</dbReference>
<protein>
    <submittedName>
        <fullName evidence="18">Penicillin-binding protein</fullName>
    </submittedName>
</protein>
<keyword evidence="2" id="KW-0378">Hydrolase</keyword>
<dbReference type="InterPro" id="IPR012338">
    <property type="entry name" value="Beta-lactam/transpept-like"/>
</dbReference>
<dbReference type="Gene3D" id="3.40.50.12800">
    <property type="match status" value="1"/>
</dbReference>
<feature type="domain" description="Glycosyl transferase family 51" evidence="17">
    <location>
        <begin position="111"/>
        <end position="284"/>
    </location>
</feature>
<feature type="compositionally biased region" description="Basic residues" evidence="15">
    <location>
        <begin position="15"/>
        <end position="36"/>
    </location>
</feature>
<dbReference type="GO" id="GO:0009002">
    <property type="term" value="F:serine-type D-Ala-D-Ala carboxypeptidase activity"/>
    <property type="evidence" value="ECO:0007669"/>
    <property type="project" value="UniProtKB-EC"/>
</dbReference>
<dbReference type="InterPro" id="IPR036950">
    <property type="entry name" value="PBP_transglycosylase"/>
</dbReference>
<keyword evidence="1" id="KW-1003">Cell membrane</keyword>
<dbReference type="RefSeq" id="WP_180745402.1">
    <property type="nucleotide sequence ID" value="NZ_CBCRWQ010000002.1"/>
</dbReference>
<dbReference type="GeneID" id="303193920"/>
<dbReference type="Pfam" id="PF00912">
    <property type="entry name" value="Transgly"/>
    <property type="match status" value="1"/>
</dbReference>
<keyword evidence="3" id="KW-0645">Protease</keyword>
<dbReference type="PANTHER" id="PTHR32282">
    <property type="entry name" value="BINDING PROTEIN TRANSPEPTIDASE, PUTATIVE-RELATED"/>
    <property type="match status" value="1"/>
</dbReference>
<dbReference type="InterPro" id="IPR023346">
    <property type="entry name" value="Lysozyme-like_dom_sf"/>
</dbReference>
<name>A0A7V8MYT5_9LACT</name>
<comment type="catalytic activity">
    <reaction evidence="14">
        <text>[GlcNAc-(1-&gt;4)-Mur2Ac(oyl-L-Ala-gamma-D-Glu-L-Lys-D-Ala-D-Ala)](n)-di-trans,octa-cis-undecaprenyl diphosphate + beta-D-GlcNAc-(1-&gt;4)-Mur2Ac(oyl-L-Ala-gamma-D-Glu-L-Lys-D-Ala-D-Ala)-di-trans,octa-cis-undecaprenyl diphosphate = [GlcNAc-(1-&gt;4)-Mur2Ac(oyl-L-Ala-gamma-D-Glu-L-Lys-D-Ala-D-Ala)](n+1)-di-trans,octa-cis-undecaprenyl diphosphate + di-trans,octa-cis-undecaprenyl diphosphate + H(+)</text>
        <dbReference type="Rhea" id="RHEA:23708"/>
        <dbReference type="Rhea" id="RHEA-COMP:9602"/>
        <dbReference type="Rhea" id="RHEA-COMP:9603"/>
        <dbReference type="ChEBI" id="CHEBI:15378"/>
        <dbReference type="ChEBI" id="CHEBI:58405"/>
        <dbReference type="ChEBI" id="CHEBI:60033"/>
        <dbReference type="ChEBI" id="CHEBI:78435"/>
        <dbReference type="EC" id="2.4.99.28"/>
    </reaction>
</comment>
<dbReference type="Gene3D" id="3.40.710.10">
    <property type="entry name" value="DD-peptidase/beta-lactamase superfamily"/>
    <property type="match status" value="1"/>
</dbReference>
<evidence type="ECO:0000313" key="18">
    <source>
        <dbReference type="EMBL" id="MBA0015577.1"/>
    </source>
</evidence>
<evidence type="ECO:0000256" key="6">
    <source>
        <dbReference type="ARBA" id="ARBA00022692"/>
    </source>
</evidence>
<proteinExistence type="predicted"/>
<dbReference type="AlphaFoldDB" id="A0A7V8MYT5"/>
<accession>A0A7V8MYT5</accession>
<evidence type="ECO:0000256" key="11">
    <source>
        <dbReference type="ARBA" id="ARBA00023268"/>
    </source>
</evidence>
<dbReference type="GO" id="GO:0008955">
    <property type="term" value="F:peptidoglycan glycosyltransferase activity"/>
    <property type="evidence" value="ECO:0007669"/>
    <property type="project" value="UniProtKB-EC"/>
</dbReference>
<dbReference type="SUPFAM" id="SSF56601">
    <property type="entry name" value="beta-lactamase/transpeptidase-like"/>
    <property type="match status" value="1"/>
</dbReference>
<dbReference type="PANTHER" id="PTHR32282:SF32">
    <property type="entry name" value="PENICILLIN-BINDING PROTEIN 2A"/>
    <property type="match status" value="1"/>
</dbReference>
<dbReference type="Proteomes" id="UP000530186">
    <property type="component" value="Unassembled WGS sequence"/>
</dbReference>
<keyword evidence="2" id="KW-0121">Carboxypeptidase</keyword>
<evidence type="ECO:0000259" key="17">
    <source>
        <dbReference type="Pfam" id="PF00912"/>
    </source>
</evidence>
<evidence type="ECO:0000256" key="9">
    <source>
        <dbReference type="ARBA" id="ARBA00022989"/>
    </source>
</evidence>
<feature type="region of interest" description="Disordered" evidence="15">
    <location>
        <begin position="1"/>
        <end position="39"/>
    </location>
</feature>
<evidence type="ECO:0000256" key="5">
    <source>
        <dbReference type="ARBA" id="ARBA00022679"/>
    </source>
</evidence>
<dbReference type="InterPro" id="IPR050396">
    <property type="entry name" value="Glycosyltr_51/Transpeptidase"/>
</dbReference>
<dbReference type="GO" id="GO:0006508">
    <property type="term" value="P:proteolysis"/>
    <property type="evidence" value="ECO:0007669"/>
    <property type="project" value="UniProtKB-KW"/>
</dbReference>
<dbReference type="GO" id="GO:0030288">
    <property type="term" value="C:outer membrane-bounded periplasmic space"/>
    <property type="evidence" value="ECO:0007669"/>
    <property type="project" value="TreeGrafter"/>
</dbReference>
<keyword evidence="4" id="KW-0328">Glycosyltransferase</keyword>
<evidence type="ECO:0000256" key="15">
    <source>
        <dbReference type="SAM" id="MobiDB-lite"/>
    </source>
</evidence>
<evidence type="ECO:0000256" key="16">
    <source>
        <dbReference type="SAM" id="Phobius"/>
    </source>
</evidence>
<feature type="compositionally biased region" description="Low complexity" evidence="15">
    <location>
        <begin position="788"/>
        <end position="815"/>
    </location>
</feature>
<keyword evidence="7" id="KW-0133">Cell shape</keyword>
<evidence type="ECO:0000256" key="13">
    <source>
        <dbReference type="ARBA" id="ARBA00034000"/>
    </source>
</evidence>
<keyword evidence="5" id="KW-0808">Transferase</keyword>
<comment type="catalytic activity">
    <reaction evidence="13">
        <text>Preferential cleavage: (Ac)2-L-Lys-D-Ala-|-D-Ala. Also transpeptidation of peptidyl-alanyl moieties that are N-acyl substituents of D-alanine.</text>
        <dbReference type="EC" id="3.4.16.4"/>
    </reaction>
</comment>
<keyword evidence="10 16" id="KW-0472">Membrane</keyword>
<evidence type="ECO:0000256" key="14">
    <source>
        <dbReference type="ARBA" id="ARBA00049902"/>
    </source>
</evidence>
<keyword evidence="6 16" id="KW-0812">Transmembrane</keyword>
<keyword evidence="11" id="KW-0511">Multifunctional enzyme</keyword>
<dbReference type="GO" id="GO:0008360">
    <property type="term" value="P:regulation of cell shape"/>
    <property type="evidence" value="ECO:0007669"/>
    <property type="project" value="UniProtKB-KW"/>
</dbReference>
<sequence length="823" mass="89447">MTKEFSDKEREALQHRIKAKKAKRNEKNKNKNKNKKSPSDSKTILETIFIVVRGLAVIFATILSLGIIFGAATGTGYLVSLISDVKVPSSKVLTEKINTIPEASLMTYSNGQPISDISSDLIRTKVSGDQIAQTVKNALIATEDENFEHHKGVVPKAFFRAILGESMGGSSSGGSTITQQLIKQQVLGDSPTFKRKATEMVYALELEKHFTKDEILTDYLNVSPFGRNNKGQNIAGVEEAAKGIFGKSAKDLTIPEAAFIAGLPQSPIVYTPYGADGNLKSKENMQYGLDRQKDVLFNLYRNGYISKKEYEAYKAYDISTEFIAPATAETTSHGYLYHVVYNEAFDKVYDYLIKTDKVSEADQGNDVVKETYQKMAEQKLQQGGFTITATIDQGIYQAMQTAVANYGYLLQDGTGENQTGNVLMDNKTGAVLGFVGGLDYNSNQNNHAFDTHRSPGSSIKPIIAYGPAIDMGILGSASRLSNYPTKFSSGEPIMHDTSAGTQEMMTLQDALDTSWNIPAYWTYQTMLKNGQSVKPYMSKMGYKVDNYQIESLPLGGGIDPSVVQHTNGYQALLNGGQYEQYYVVDSIKDGNGKEIYKHESKPVQVYSKATSSIMAELLKGPIKSQKTTTFYGQLSNLNPTLAGADWVGKTGTSNDFVDVWLMVATPTVTLSSWVGHDDNTPMAAMTGYNNNSQYVAQLANSIYQANPGVFGVEQRFTLDPSVTKSTVLTSTGEKPGAFTGGGYTNFTLSGPTTTSYWAKPEGAPTTQYKFAIGGSDSDYANAWTKILGSNAGNNANNNSGNNTGNSSSSNTSSSNDDANKKKP</sequence>
<feature type="transmembrane region" description="Helical" evidence="16">
    <location>
        <begin position="43"/>
        <end position="72"/>
    </location>
</feature>
<evidence type="ECO:0000313" key="19">
    <source>
        <dbReference type="Proteomes" id="UP000530186"/>
    </source>
</evidence>
<evidence type="ECO:0000256" key="1">
    <source>
        <dbReference type="ARBA" id="ARBA00022475"/>
    </source>
</evidence>
<evidence type="ECO:0000256" key="8">
    <source>
        <dbReference type="ARBA" id="ARBA00022984"/>
    </source>
</evidence>
<dbReference type="GO" id="GO:0009252">
    <property type="term" value="P:peptidoglycan biosynthetic process"/>
    <property type="evidence" value="ECO:0007669"/>
    <property type="project" value="UniProtKB-KW"/>
</dbReference>
<dbReference type="EMBL" id="JACBNY010000001">
    <property type="protein sequence ID" value="MBA0015577.1"/>
    <property type="molecule type" value="Genomic_DNA"/>
</dbReference>
<evidence type="ECO:0000256" key="12">
    <source>
        <dbReference type="ARBA" id="ARBA00023316"/>
    </source>
</evidence>